<evidence type="ECO:0000256" key="1">
    <source>
        <dbReference type="ARBA" id="ARBA00004365"/>
    </source>
</evidence>
<dbReference type="InterPro" id="IPR053927">
    <property type="entry name" value="FlgK_helical"/>
</dbReference>
<sequence length="455" mass="48538">MTDLTRLMSLGQGALATNQRRMANAQNNIANASTEGYVRQRVDAMTIGGKYATNLKGVTTSGPHALRANFLDRQEAALSNSLGFHRELANAASTLEGTLFPNAQSGPATRVGAFFDSLGTLSSNPSNPAYRTDALQRAEDVATSFRRDAEVLNTQMSSLEDGLRQDVEKLNSDLNDIARLDQTIRQSVASGQPAHEIIDERNRIVDKVTQMTGMNVVHANDGTVQLLASDGRAFVEGGVAREVGLENNSGELSLTLSSTAGPQAVETPGGSIGGRLHAHNDVALGALNELNRSAQEFADSVNASHRQGFGLDGQGNRNLFEVDPNRPAASFKVSDDVAGNPSRLGMSSNGQPGDNGTLRAIMDLREAPTTGGLDFEATLRGIQQNVGKTVQGAEREYELADSSLFQVQNMRQSVEGVSLEEEIVALNQAQRGFEAALKVMNATESMFDSLMSIKS</sequence>
<feature type="domain" description="Flagellar hook-associated protein FlgK helical" evidence="8">
    <location>
        <begin position="99"/>
        <end position="320"/>
    </location>
</feature>
<evidence type="ECO:0000256" key="2">
    <source>
        <dbReference type="ARBA" id="ARBA00004613"/>
    </source>
</evidence>
<organism evidence="9 10">
    <name type="scientific">Microvenator marinus</name>
    <dbReference type="NCBI Taxonomy" id="2600177"/>
    <lineage>
        <taxon>Bacteria</taxon>
        <taxon>Deltaproteobacteria</taxon>
        <taxon>Bradymonadales</taxon>
        <taxon>Microvenatoraceae</taxon>
        <taxon>Microvenator</taxon>
    </lineage>
</organism>
<dbReference type="Proteomes" id="UP000321595">
    <property type="component" value="Chromosome"/>
</dbReference>
<reference evidence="9 10" key="1">
    <citation type="submission" date="2019-08" db="EMBL/GenBank/DDBJ databases">
        <authorList>
            <person name="Liang Q."/>
        </authorList>
    </citation>
    <scope>NUCLEOTIDE SEQUENCE [LARGE SCALE GENOMIC DNA]</scope>
    <source>
        <strain evidence="9 10">V1718</strain>
    </source>
</reference>
<dbReference type="InterPro" id="IPR010930">
    <property type="entry name" value="Flg_bb/hook_C_dom"/>
</dbReference>
<dbReference type="NCBIfam" id="TIGR02492">
    <property type="entry name" value="flgK_ends"/>
    <property type="match status" value="1"/>
</dbReference>
<dbReference type="InterPro" id="IPR002371">
    <property type="entry name" value="FlgK"/>
</dbReference>
<keyword evidence="10" id="KW-1185">Reference proteome</keyword>
<evidence type="ECO:0000259" key="7">
    <source>
        <dbReference type="Pfam" id="PF06429"/>
    </source>
</evidence>
<dbReference type="RefSeq" id="WP_146961183.1">
    <property type="nucleotide sequence ID" value="NZ_CP042467.1"/>
</dbReference>
<dbReference type="KEGG" id="bbae:FRD01_15460"/>
<evidence type="ECO:0000259" key="8">
    <source>
        <dbReference type="Pfam" id="PF22638"/>
    </source>
</evidence>
<dbReference type="GO" id="GO:0044780">
    <property type="term" value="P:bacterial-type flagellum assembly"/>
    <property type="evidence" value="ECO:0007669"/>
    <property type="project" value="InterPro"/>
</dbReference>
<protein>
    <recommendedName>
        <fullName evidence="4">Flagellar hook-associated protein 1</fullName>
    </recommendedName>
</protein>
<proteinExistence type="inferred from homology"/>
<gene>
    <name evidence="9" type="primary">flgK</name>
    <name evidence="9" type="ORF">FRD01_15460</name>
</gene>
<dbReference type="PANTHER" id="PTHR30033:SF1">
    <property type="entry name" value="FLAGELLAR HOOK-ASSOCIATED PROTEIN 1"/>
    <property type="match status" value="1"/>
</dbReference>
<dbReference type="SUPFAM" id="SSF64518">
    <property type="entry name" value="Phase 1 flagellin"/>
    <property type="match status" value="1"/>
</dbReference>
<dbReference type="GO" id="GO:0005576">
    <property type="term" value="C:extracellular region"/>
    <property type="evidence" value="ECO:0007669"/>
    <property type="project" value="UniProtKB-SubCell"/>
</dbReference>
<comment type="subcellular location">
    <subcellularLocation>
        <location evidence="1">Bacterial flagellum</location>
    </subcellularLocation>
    <subcellularLocation>
        <location evidence="2">Secreted</location>
    </subcellularLocation>
</comment>
<dbReference type="GO" id="GO:0005198">
    <property type="term" value="F:structural molecule activity"/>
    <property type="evidence" value="ECO:0007669"/>
    <property type="project" value="InterPro"/>
</dbReference>
<comment type="similarity">
    <text evidence="3">Belongs to the flagella basal body rod proteins family.</text>
</comment>
<evidence type="ECO:0000256" key="4">
    <source>
        <dbReference type="ARBA" id="ARBA00016244"/>
    </source>
</evidence>
<keyword evidence="5" id="KW-0964">Secreted</keyword>
<dbReference type="EMBL" id="CP042467">
    <property type="protein sequence ID" value="QED28605.1"/>
    <property type="molecule type" value="Genomic_DNA"/>
</dbReference>
<keyword evidence="6" id="KW-0975">Bacterial flagellum</keyword>
<keyword evidence="9" id="KW-0282">Flagellum</keyword>
<evidence type="ECO:0000313" key="10">
    <source>
        <dbReference type="Proteomes" id="UP000321595"/>
    </source>
</evidence>
<evidence type="ECO:0000256" key="3">
    <source>
        <dbReference type="ARBA" id="ARBA00009677"/>
    </source>
</evidence>
<evidence type="ECO:0000256" key="6">
    <source>
        <dbReference type="ARBA" id="ARBA00023143"/>
    </source>
</evidence>
<dbReference type="Pfam" id="PF06429">
    <property type="entry name" value="Flg_bbr_C"/>
    <property type="match status" value="1"/>
</dbReference>
<dbReference type="PANTHER" id="PTHR30033">
    <property type="entry name" value="FLAGELLAR HOOK-ASSOCIATED PROTEIN 1"/>
    <property type="match status" value="1"/>
</dbReference>
<evidence type="ECO:0000256" key="5">
    <source>
        <dbReference type="ARBA" id="ARBA00022525"/>
    </source>
</evidence>
<dbReference type="GO" id="GO:0009424">
    <property type="term" value="C:bacterial-type flagellum hook"/>
    <property type="evidence" value="ECO:0007669"/>
    <property type="project" value="InterPro"/>
</dbReference>
<name>A0A5B8XSU0_9DELT</name>
<dbReference type="OrthoDB" id="9802553at2"/>
<keyword evidence="9" id="KW-0966">Cell projection</keyword>
<accession>A0A5B8XSU0</accession>
<dbReference type="AlphaFoldDB" id="A0A5B8XSU0"/>
<keyword evidence="9" id="KW-0969">Cilium</keyword>
<feature type="domain" description="Flagellar basal-body/hook protein C-terminal" evidence="7">
    <location>
        <begin position="416"/>
        <end position="452"/>
    </location>
</feature>
<dbReference type="Pfam" id="PF22638">
    <property type="entry name" value="FlgK_D1"/>
    <property type="match status" value="1"/>
</dbReference>
<evidence type="ECO:0000313" key="9">
    <source>
        <dbReference type="EMBL" id="QED28605.1"/>
    </source>
</evidence>